<reference evidence="1" key="1">
    <citation type="submission" date="2017-05" db="UniProtKB">
        <authorList>
            <consortium name="EnsemblMetazoa"/>
        </authorList>
    </citation>
    <scope>IDENTIFICATION</scope>
</reference>
<dbReference type="InParanoid" id="A0A1X7U1P1"/>
<sequence length="20" mass="2282">MIWEIIPNPGSINIYTYGCP</sequence>
<dbReference type="EnsemblMetazoa" id="Aqu2.1.21302_001">
    <property type="protein sequence ID" value="Aqu2.1.21302_001"/>
    <property type="gene ID" value="Aqu2.1.21302"/>
</dbReference>
<evidence type="ECO:0000313" key="1">
    <source>
        <dbReference type="EnsemblMetazoa" id="Aqu2.1.21302_001"/>
    </source>
</evidence>
<proteinExistence type="predicted"/>
<accession>A0A1X7U1P1</accession>
<name>A0A1X7U1P1_AMPQE</name>
<protein>
    <submittedName>
        <fullName evidence="1">Uncharacterized protein</fullName>
    </submittedName>
</protein>
<organism evidence="1">
    <name type="scientific">Amphimedon queenslandica</name>
    <name type="common">Sponge</name>
    <dbReference type="NCBI Taxonomy" id="400682"/>
    <lineage>
        <taxon>Eukaryota</taxon>
        <taxon>Metazoa</taxon>
        <taxon>Porifera</taxon>
        <taxon>Demospongiae</taxon>
        <taxon>Heteroscleromorpha</taxon>
        <taxon>Haplosclerida</taxon>
        <taxon>Niphatidae</taxon>
        <taxon>Amphimedon</taxon>
    </lineage>
</organism>
<dbReference type="AlphaFoldDB" id="A0A1X7U1P1"/>